<keyword evidence="7" id="KW-0804">Transcription</keyword>
<dbReference type="Gene3D" id="2.60.120.1040">
    <property type="entry name" value="ZPR1, A/B domain"/>
    <property type="match status" value="1"/>
</dbReference>
<proteinExistence type="predicted"/>
<evidence type="ECO:0000313" key="10">
    <source>
        <dbReference type="Proteomes" id="UP001190700"/>
    </source>
</evidence>
<evidence type="ECO:0000256" key="6">
    <source>
        <dbReference type="ARBA" id="ARBA00023015"/>
    </source>
</evidence>
<dbReference type="InterPro" id="IPR037138">
    <property type="entry name" value="His_deacetylse_dom_sf"/>
</dbReference>
<comment type="subcellular location">
    <subcellularLocation>
        <location evidence="1">Nucleus</location>
    </subcellularLocation>
</comment>
<dbReference type="SUPFAM" id="SSF52768">
    <property type="entry name" value="Arginase/deacetylase"/>
    <property type="match status" value="1"/>
</dbReference>
<protein>
    <recommendedName>
        <fullName evidence="2">histone deacetylase</fullName>
        <ecNumber evidence="2">3.5.1.98</ecNumber>
    </recommendedName>
</protein>
<dbReference type="Gene3D" id="3.40.800.20">
    <property type="entry name" value="Histone deacetylase domain"/>
    <property type="match status" value="1"/>
</dbReference>
<keyword evidence="6" id="KW-0805">Transcription regulation</keyword>
<keyword evidence="5" id="KW-0156">Chromatin regulator</keyword>
<dbReference type="EMBL" id="LGRX02012621">
    <property type="protein sequence ID" value="KAK3267100.1"/>
    <property type="molecule type" value="Genomic_DNA"/>
</dbReference>
<dbReference type="AlphaFoldDB" id="A0AAE0FWC1"/>
<keyword evidence="10" id="KW-1185">Reference proteome</keyword>
<organism evidence="9 10">
    <name type="scientific">Cymbomonas tetramitiformis</name>
    <dbReference type="NCBI Taxonomy" id="36881"/>
    <lineage>
        <taxon>Eukaryota</taxon>
        <taxon>Viridiplantae</taxon>
        <taxon>Chlorophyta</taxon>
        <taxon>Pyramimonadophyceae</taxon>
        <taxon>Pyramimonadales</taxon>
        <taxon>Pyramimonadaceae</taxon>
        <taxon>Cymbomonas</taxon>
    </lineage>
</organism>
<keyword evidence="8" id="KW-0539">Nucleus</keyword>
<evidence type="ECO:0000256" key="1">
    <source>
        <dbReference type="ARBA" id="ARBA00004123"/>
    </source>
</evidence>
<evidence type="ECO:0000313" key="9">
    <source>
        <dbReference type="EMBL" id="KAK3267100.1"/>
    </source>
</evidence>
<name>A0AAE0FWC1_9CHLO</name>
<gene>
    <name evidence="9" type="ORF">CYMTET_24323</name>
</gene>
<keyword evidence="3" id="KW-0678">Repressor</keyword>
<keyword evidence="4" id="KW-0378">Hydrolase</keyword>
<dbReference type="PANTHER" id="PTHR10625:SF5">
    <property type="entry name" value="HISTONE DEACETYLASE"/>
    <property type="match status" value="1"/>
</dbReference>
<comment type="caution">
    <text evidence="9">The sequence shown here is derived from an EMBL/GenBank/DDBJ whole genome shotgun (WGS) entry which is preliminary data.</text>
</comment>
<evidence type="ECO:0000256" key="2">
    <source>
        <dbReference type="ARBA" id="ARBA00012111"/>
    </source>
</evidence>
<dbReference type="GO" id="GO:0141221">
    <property type="term" value="F:histone deacetylase activity, hydrolytic mechanism"/>
    <property type="evidence" value="ECO:0007669"/>
    <property type="project" value="UniProtKB-EC"/>
</dbReference>
<dbReference type="GO" id="GO:0040029">
    <property type="term" value="P:epigenetic regulation of gene expression"/>
    <property type="evidence" value="ECO:0007669"/>
    <property type="project" value="TreeGrafter"/>
</dbReference>
<reference evidence="9 10" key="1">
    <citation type="journal article" date="2015" name="Genome Biol. Evol.">
        <title>Comparative Genomics of a Bacterivorous Green Alga Reveals Evolutionary Causalities and Consequences of Phago-Mixotrophic Mode of Nutrition.</title>
        <authorList>
            <person name="Burns J.A."/>
            <person name="Paasch A."/>
            <person name="Narechania A."/>
            <person name="Kim E."/>
        </authorList>
    </citation>
    <scope>NUCLEOTIDE SEQUENCE [LARGE SCALE GENOMIC DNA]</scope>
    <source>
        <strain evidence="9 10">PLY_AMNH</strain>
    </source>
</reference>
<dbReference type="GO" id="GO:0005737">
    <property type="term" value="C:cytoplasm"/>
    <property type="evidence" value="ECO:0007669"/>
    <property type="project" value="TreeGrafter"/>
</dbReference>
<evidence type="ECO:0000256" key="3">
    <source>
        <dbReference type="ARBA" id="ARBA00022491"/>
    </source>
</evidence>
<evidence type="ECO:0000256" key="4">
    <source>
        <dbReference type="ARBA" id="ARBA00022801"/>
    </source>
</evidence>
<evidence type="ECO:0000256" key="5">
    <source>
        <dbReference type="ARBA" id="ARBA00022853"/>
    </source>
</evidence>
<dbReference type="InterPro" id="IPR042451">
    <property type="entry name" value="ZPR1_A/B_dom"/>
</dbReference>
<evidence type="ECO:0000256" key="8">
    <source>
        <dbReference type="ARBA" id="ARBA00023242"/>
    </source>
</evidence>
<dbReference type="Proteomes" id="UP001190700">
    <property type="component" value="Unassembled WGS sequence"/>
</dbReference>
<dbReference type="GO" id="GO:0000118">
    <property type="term" value="C:histone deacetylase complex"/>
    <property type="evidence" value="ECO:0007669"/>
    <property type="project" value="TreeGrafter"/>
</dbReference>
<dbReference type="EC" id="3.5.1.98" evidence="2"/>
<evidence type="ECO:0000256" key="7">
    <source>
        <dbReference type="ARBA" id="ARBA00023163"/>
    </source>
</evidence>
<sequence length="284" mass="31849">MVSSCVLACSDAQDLERVISKSPDGTLCVREANRWEFAKTSHETITASIKEFLVKARNDLKYYVAHTSLTPARQKEIDEQVAQLESWLKVSEPFSVEITDLSGETTIKGDSSEVENALSRLSVSDKGARKSTPAASPSLYTLGRKAYGMFSGCFGFGTHLAAAALTGSPARPLLGRGTALVYDDNMRLHQHPGNNHPECPDRILFIFRELQRKKLLGNCVQLPSQQARMEDLVRVHQQEHLDKVLGFKEYDRQELQYMAHECVPRLRQYLERADVRVQGSMQHG</sequence>
<dbReference type="InterPro" id="IPR023696">
    <property type="entry name" value="Ureohydrolase_dom_sf"/>
</dbReference>
<dbReference type="PANTHER" id="PTHR10625">
    <property type="entry name" value="HISTONE DEACETYLASE HDAC1-RELATED"/>
    <property type="match status" value="1"/>
</dbReference>
<accession>A0AAE0FWC1</accession>